<dbReference type="InterPro" id="IPR052337">
    <property type="entry name" value="SAT4-like"/>
</dbReference>
<proteinExistence type="inferred from homology"/>
<evidence type="ECO:0000256" key="3">
    <source>
        <dbReference type="ARBA" id="ARBA00022989"/>
    </source>
</evidence>
<evidence type="ECO:0000259" key="7">
    <source>
        <dbReference type="Pfam" id="PF20684"/>
    </source>
</evidence>
<feature type="transmembrane region" description="Helical" evidence="6">
    <location>
        <begin position="53"/>
        <end position="75"/>
    </location>
</feature>
<dbReference type="GO" id="GO:0016020">
    <property type="term" value="C:membrane"/>
    <property type="evidence" value="ECO:0007669"/>
    <property type="project" value="UniProtKB-SubCell"/>
</dbReference>
<keyword evidence="4 6" id="KW-0472">Membrane</keyword>
<sequence>MNLDPETLGRLLEFPIQQPPEGVTPNFINPSSSAYQVYATAGGGEKAVLAHELVFFAGLFLCLAFIGMTIAIVSGGAFGRDAWHVLLGAFTKSQLVIELPIAICLVKCSVLMLYLRIFRVLQWMRVVCIISLVVTVAYHVSLAVAFGVMCSPKSGDTQLHFLAAFISDTCERTRILIVVQGIGNVVTDLFLVILPLPAVWTLRMPMRRRLAISSMFSVGICAIASSVIGLVYRVHFYAVGDNNIRLVALKGPLLTLLSTASERALRLTGSSRSGTRLKDDSGMVKSYPDYVTHPGSIDRHNAWVDTEGDNHSLQQLNPEGIVKKSEVNVFTRASGR</sequence>
<feature type="transmembrane region" description="Helical" evidence="6">
    <location>
        <begin position="95"/>
        <end position="115"/>
    </location>
</feature>
<accession>A0AAN7AHD2</accession>
<name>A0AAN7AHD2_9PEZI</name>
<comment type="similarity">
    <text evidence="5">Belongs to the SAT4 family.</text>
</comment>
<evidence type="ECO:0000313" key="9">
    <source>
        <dbReference type="Proteomes" id="UP001302126"/>
    </source>
</evidence>
<dbReference type="InterPro" id="IPR049326">
    <property type="entry name" value="Rhodopsin_dom_fungi"/>
</dbReference>
<evidence type="ECO:0000256" key="2">
    <source>
        <dbReference type="ARBA" id="ARBA00022692"/>
    </source>
</evidence>
<dbReference type="Pfam" id="PF20684">
    <property type="entry name" value="Fung_rhodopsin"/>
    <property type="match status" value="1"/>
</dbReference>
<protein>
    <recommendedName>
        <fullName evidence="7">Rhodopsin domain-containing protein</fullName>
    </recommendedName>
</protein>
<feature type="transmembrane region" description="Helical" evidence="6">
    <location>
        <begin position="210"/>
        <end position="232"/>
    </location>
</feature>
<comment type="caution">
    <text evidence="8">The sequence shown here is derived from an EMBL/GenBank/DDBJ whole genome shotgun (WGS) entry which is preliminary data.</text>
</comment>
<dbReference type="AlphaFoldDB" id="A0AAN7AHD2"/>
<reference evidence="8" key="2">
    <citation type="submission" date="2023-05" db="EMBL/GenBank/DDBJ databases">
        <authorList>
            <consortium name="Lawrence Berkeley National Laboratory"/>
            <person name="Steindorff A."/>
            <person name="Hensen N."/>
            <person name="Bonometti L."/>
            <person name="Westerberg I."/>
            <person name="Brannstrom I.O."/>
            <person name="Guillou S."/>
            <person name="Cros-Aarteil S."/>
            <person name="Calhoun S."/>
            <person name="Haridas S."/>
            <person name="Kuo A."/>
            <person name="Mondo S."/>
            <person name="Pangilinan J."/>
            <person name="Riley R."/>
            <person name="Labutti K."/>
            <person name="Andreopoulos B."/>
            <person name="Lipzen A."/>
            <person name="Chen C."/>
            <person name="Yanf M."/>
            <person name="Daum C."/>
            <person name="Ng V."/>
            <person name="Clum A."/>
            <person name="Ohm R."/>
            <person name="Martin F."/>
            <person name="Silar P."/>
            <person name="Natvig D."/>
            <person name="Lalanne C."/>
            <person name="Gautier V."/>
            <person name="Ament-Velasquez S.L."/>
            <person name="Kruys A."/>
            <person name="Hutchinson M.I."/>
            <person name="Powell A.J."/>
            <person name="Barry K."/>
            <person name="Miller A.N."/>
            <person name="Grigoriev I.V."/>
            <person name="Debuchy R."/>
            <person name="Gladieux P."/>
            <person name="Thoren M.H."/>
            <person name="Johannesson H."/>
        </authorList>
    </citation>
    <scope>NUCLEOTIDE SEQUENCE</scope>
    <source>
        <strain evidence="8">PSN309</strain>
    </source>
</reference>
<evidence type="ECO:0000256" key="6">
    <source>
        <dbReference type="SAM" id="Phobius"/>
    </source>
</evidence>
<dbReference type="EMBL" id="MU864434">
    <property type="protein sequence ID" value="KAK4186022.1"/>
    <property type="molecule type" value="Genomic_DNA"/>
</dbReference>
<feature type="domain" description="Rhodopsin" evidence="7">
    <location>
        <begin position="56"/>
        <end position="242"/>
    </location>
</feature>
<dbReference type="PANTHER" id="PTHR33048">
    <property type="entry name" value="PTH11-LIKE INTEGRAL MEMBRANE PROTEIN (AFU_ORTHOLOGUE AFUA_5G11245)"/>
    <property type="match status" value="1"/>
</dbReference>
<evidence type="ECO:0000256" key="4">
    <source>
        <dbReference type="ARBA" id="ARBA00023136"/>
    </source>
</evidence>
<feature type="transmembrane region" description="Helical" evidence="6">
    <location>
        <begin position="127"/>
        <end position="149"/>
    </location>
</feature>
<dbReference type="Proteomes" id="UP001302126">
    <property type="component" value="Unassembled WGS sequence"/>
</dbReference>
<comment type="subcellular location">
    <subcellularLocation>
        <location evidence="1">Membrane</location>
        <topology evidence="1">Multi-pass membrane protein</topology>
    </subcellularLocation>
</comment>
<keyword evidence="2 6" id="KW-0812">Transmembrane</keyword>
<reference evidence="8" key="1">
    <citation type="journal article" date="2023" name="Mol. Phylogenet. Evol.">
        <title>Genome-scale phylogeny and comparative genomics of the fungal order Sordariales.</title>
        <authorList>
            <person name="Hensen N."/>
            <person name="Bonometti L."/>
            <person name="Westerberg I."/>
            <person name="Brannstrom I.O."/>
            <person name="Guillou S."/>
            <person name="Cros-Aarteil S."/>
            <person name="Calhoun S."/>
            <person name="Haridas S."/>
            <person name="Kuo A."/>
            <person name="Mondo S."/>
            <person name="Pangilinan J."/>
            <person name="Riley R."/>
            <person name="LaButti K."/>
            <person name="Andreopoulos B."/>
            <person name="Lipzen A."/>
            <person name="Chen C."/>
            <person name="Yan M."/>
            <person name="Daum C."/>
            <person name="Ng V."/>
            <person name="Clum A."/>
            <person name="Steindorff A."/>
            <person name="Ohm R.A."/>
            <person name="Martin F."/>
            <person name="Silar P."/>
            <person name="Natvig D.O."/>
            <person name="Lalanne C."/>
            <person name="Gautier V."/>
            <person name="Ament-Velasquez S.L."/>
            <person name="Kruys A."/>
            <person name="Hutchinson M.I."/>
            <person name="Powell A.J."/>
            <person name="Barry K."/>
            <person name="Miller A.N."/>
            <person name="Grigoriev I.V."/>
            <person name="Debuchy R."/>
            <person name="Gladieux P."/>
            <person name="Hiltunen Thoren M."/>
            <person name="Johannesson H."/>
        </authorList>
    </citation>
    <scope>NUCLEOTIDE SEQUENCE</scope>
    <source>
        <strain evidence="8">PSN309</strain>
    </source>
</reference>
<feature type="transmembrane region" description="Helical" evidence="6">
    <location>
        <begin position="175"/>
        <end position="198"/>
    </location>
</feature>
<evidence type="ECO:0000256" key="5">
    <source>
        <dbReference type="ARBA" id="ARBA00038359"/>
    </source>
</evidence>
<dbReference type="PANTHER" id="PTHR33048:SF158">
    <property type="entry name" value="MEMBRANE PROTEIN PTH11-LIKE, PUTATIVE-RELATED"/>
    <property type="match status" value="1"/>
</dbReference>
<organism evidence="8 9">
    <name type="scientific">Podospora australis</name>
    <dbReference type="NCBI Taxonomy" id="1536484"/>
    <lineage>
        <taxon>Eukaryota</taxon>
        <taxon>Fungi</taxon>
        <taxon>Dikarya</taxon>
        <taxon>Ascomycota</taxon>
        <taxon>Pezizomycotina</taxon>
        <taxon>Sordariomycetes</taxon>
        <taxon>Sordariomycetidae</taxon>
        <taxon>Sordariales</taxon>
        <taxon>Podosporaceae</taxon>
        <taxon>Podospora</taxon>
    </lineage>
</organism>
<evidence type="ECO:0000256" key="1">
    <source>
        <dbReference type="ARBA" id="ARBA00004141"/>
    </source>
</evidence>
<evidence type="ECO:0000313" key="8">
    <source>
        <dbReference type="EMBL" id="KAK4186022.1"/>
    </source>
</evidence>
<gene>
    <name evidence="8" type="ORF">QBC35DRAFT_524564</name>
</gene>
<keyword evidence="9" id="KW-1185">Reference proteome</keyword>
<keyword evidence="3 6" id="KW-1133">Transmembrane helix</keyword>